<dbReference type="HOGENOM" id="CLU_191882_0_0_1"/>
<dbReference type="OrthoDB" id="10044727at2759"/>
<dbReference type="EMBL" id="KN826252">
    <property type="protein sequence ID" value="KIK79545.1"/>
    <property type="molecule type" value="Genomic_DNA"/>
</dbReference>
<keyword evidence="2" id="KW-1185">Reference proteome</keyword>
<dbReference type="AlphaFoldDB" id="A0A0D0DMA6"/>
<reference evidence="1 2" key="1">
    <citation type="submission" date="2014-04" db="EMBL/GenBank/DDBJ databases">
        <authorList>
            <consortium name="DOE Joint Genome Institute"/>
            <person name="Kuo A."/>
            <person name="Kohler A."/>
            <person name="Jargeat P."/>
            <person name="Nagy L.G."/>
            <person name="Floudas D."/>
            <person name="Copeland A."/>
            <person name="Barry K.W."/>
            <person name="Cichocki N."/>
            <person name="Veneault-Fourrey C."/>
            <person name="LaButti K."/>
            <person name="Lindquist E.A."/>
            <person name="Lipzen A."/>
            <person name="Lundell T."/>
            <person name="Morin E."/>
            <person name="Murat C."/>
            <person name="Sun H."/>
            <person name="Tunlid A."/>
            <person name="Henrissat B."/>
            <person name="Grigoriev I.V."/>
            <person name="Hibbett D.S."/>
            <person name="Martin F."/>
            <person name="Nordberg H.P."/>
            <person name="Cantor M.N."/>
            <person name="Hua S.X."/>
        </authorList>
    </citation>
    <scope>NUCLEOTIDE SEQUENCE [LARGE SCALE GENOMIC DNA]</scope>
    <source>
        <strain evidence="1 2">Ve08.2h10</strain>
    </source>
</reference>
<accession>A0A0D0DMA6</accession>
<reference evidence="2" key="2">
    <citation type="submission" date="2015-01" db="EMBL/GenBank/DDBJ databases">
        <title>Evolutionary Origins and Diversification of the Mycorrhizal Mutualists.</title>
        <authorList>
            <consortium name="DOE Joint Genome Institute"/>
            <consortium name="Mycorrhizal Genomics Consortium"/>
            <person name="Kohler A."/>
            <person name="Kuo A."/>
            <person name="Nagy L.G."/>
            <person name="Floudas D."/>
            <person name="Copeland A."/>
            <person name="Barry K.W."/>
            <person name="Cichocki N."/>
            <person name="Veneault-Fourrey C."/>
            <person name="LaButti K."/>
            <person name="Lindquist E.A."/>
            <person name="Lipzen A."/>
            <person name="Lundell T."/>
            <person name="Morin E."/>
            <person name="Murat C."/>
            <person name="Riley R."/>
            <person name="Ohm R."/>
            <person name="Sun H."/>
            <person name="Tunlid A."/>
            <person name="Henrissat B."/>
            <person name="Grigoriev I.V."/>
            <person name="Hibbett D.S."/>
            <person name="Martin F."/>
        </authorList>
    </citation>
    <scope>NUCLEOTIDE SEQUENCE [LARGE SCALE GENOMIC DNA]</scope>
    <source>
        <strain evidence="2">Ve08.2h10</strain>
    </source>
</reference>
<dbReference type="Proteomes" id="UP000054538">
    <property type="component" value="Unassembled WGS sequence"/>
</dbReference>
<organism evidence="1 2">
    <name type="scientific">Paxillus rubicundulus Ve08.2h10</name>
    <dbReference type="NCBI Taxonomy" id="930991"/>
    <lineage>
        <taxon>Eukaryota</taxon>
        <taxon>Fungi</taxon>
        <taxon>Dikarya</taxon>
        <taxon>Basidiomycota</taxon>
        <taxon>Agaricomycotina</taxon>
        <taxon>Agaricomycetes</taxon>
        <taxon>Agaricomycetidae</taxon>
        <taxon>Boletales</taxon>
        <taxon>Paxilineae</taxon>
        <taxon>Paxillaceae</taxon>
        <taxon>Paxillus</taxon>
    </lineage>
</organism>
<protein>
    <submittedName>
        <fullName evidence="1">Uncharacterized protein</fullName>
    </submittedName>
</protein>
<dbReference type="InParanoid" id="A0A0D0DMA6"/>
<evidence type="ECO:0000313" key="1">
    <source>
        <dbReference type="EMBL" id="KIK79545.1"/>
    </source>
</evidence>
<proteinExistence type="predicted"/>
<evidence type="ECO:0000313" key="2">
    <source>
        <dbReference type="Proteomes" id="UP000054538"/>
    </source>
</evidence>
<name>A0A0D0DMA6_9AGAM</name>
<sequence>MPRDTAQHQSSHFINAYHKSLNSKQAAWANKKYCGHHVLPDSILKELNDQHIT</sequence>
<gene>
    <name evidence="1" type="ORF">PAXRUDRAFT_161064</name>
</gene>